<dbReference type="AlphaFoldDB" id="A0A812PEU7"/>
<dbReference type="GO" id="GO:0008270">
    <property type="term" value="F:zinc ion binding"/>
    <property type="evidence" value="ECO:0007669"/>
    <property type="project" value="UniProtKB-KW"/>
</dbReference>
<dbReference type="SMART" id="SM00249">
    <property type="entry name" value="PHD"/>
    <property type="match status" value="1"/>
</dbReference>
<name>A0A812PEU7_9DINO</name>
<proteinExistence type="predicted"/>
<dbReference type="InterPro" id="IPR013083">
    <property type="entry name" value="Znf_RING/FYVE/PHD"/>
</dbReference>
<keyword evidence="1" id="KW-0479">Metal-binding</keyword>
<gene>
    <name evidence="7" type="primary">PHRF1</name>
    <name evidence="7" type="ORF">SNAT2548_LOCUS19009</name>
</gene>
<evidence type="ECO:0000256" key="3">
    <source>
        <dbReference type="ARBA" id="ARBA00022833"/>
    </source>
</evidence>
<evidence type="ECO:0000256" key="5">
    <source>
        <dbReference type="SAM" id="MobiDB-lite"/>
    </source>
</evidence>
<keyword evidence="8" id="KW-1185">Reference proteome</keyword>
<comment type="caution">
    <text evidence="7">The sequence shown here is derived from an EMBL/GenBank/DDBJ whole genome shotgun (WGS) entry which is preliminary data.</text>
</comment>
<feature type="region of interest" description="Disordered" evidence="5">
    <location>
        <begin position="412"/>
        <end position="442"/>
    </location>
</feature>
<feature type="region of interest" description="Disordered" evidence="5">
    <location>
        <begin position="274"/>
        <end position="295"/>
    </location>
</feature>
<dbReference type="InterPro" id="IPR011011">
    <property type="entry name" value="Znf_FYVE_PHD"/>
</dbReference>
<reference evidence="7" key="1">
    <citation type="submission" date="2021-02" db="EMBL/GenBank/DDBJ databases">
        <authorList>
            <person name="Dougan E. K."/>
            <person name="Rhodes N."/>
            <person name="Thang M."/>
            <person name="Chan C."/>
        </authorList>
    </citation>
    <scope>NUCLEOTIDE SEQUENCE</scope>
</reference>
<keyword evidence="2 4" id="KW-0863">Zinc-finger</keyword>
<evidence type="ECO:0000256" key="1">
    <source>
        <dbReference type="ARBA" id="ARBA00022723"/>
    </source>
</evidence>
<dbReference type="PANTHER" id="PTHR47181">
    <property type="entry name" value="BRCA1 C TERMINUS DOMAIN CONTAINING PROTEIN, EXPRESSED"/>
    <property type="match status" value="1"/>
</dbReference>
<dbReference type="Proteomes" id="UP000604046">
    <property type="component" value="Unassembled WGS sequence"/>
</dbReference>
<dbReference type="Gene3D" id="3.30.40.10">
    <property type="entry name" value="Zinc/RING finger domain, C3HC4 (zinc finger)"/>
    <property type="match status" value="1"/>
</dbReference>
<sequence length="462" mass="48915">MALAVVASQPLDLRPAQQLSCAPPAETLCLRENAEEEAQDNWQYQNLLSVASSQQQRLEQHGALRKCPGYDLSDPWLVASSDADGVKPGKAREFARITIPGMPCQLVGEAARIVAYLGAASPAQAGSKSAHSQACNVRLPEGTVTTYPRSKLLPLPTRPACQGDWALAVDLKGPLEHLNGFRCVCGIGARTASKEVGFWVMFEPQELGVKPHLELLPRSNLVALAGPPPGSCQTPWEARLASIAPEAFARLAQEDLADEAAAEARRAHRLQALCDGDEEEDDESMDLHDSEDEEEALPLEAGSLVQLTASGFLGVVEKVDDSMAQVKLCQGPGSKVETCAVALLKTISEDQAIQQAVCSECGVASPEAQLLICENFGKSCSSTTHIRCLSPPMKKVPENDWYCASCQAPGNPCASGTSSSSQAVPKAKGKAKAAPKAKVTGKAKAKAKAKILSKAKSSKSAR</sequence>
<feature type="domain" description="PHD-type" evidence="6">
    <location>
        <begin position="355"/>
        <end position="409"/>
    </location>
</feature>
<feature type="compositionally biased region" description="Basic residues" evidence="5">
    <location>
        <begin position="427"/>
        <end position="442"/>
    </location>
</feature>
<dbReference type="SUPFAM" id="SSF57903">
    <property type="entry name" value="FYVE/PHD zinc finger"/>
    <property type="match status" value="1"/>
</dbReference>
<organism evidence="7 8">
    <name type="scientific">Symbiodinium natans</name>
    <dbReference type="NCBI Taxonomy" id="878477"/>
    <lineage>
        <taxon>Eukaryota</taxon>
        <taxon>Sar</taxon>
        <taxon>Alveolata</taxon>
        <taxon>Dinophyceae</taxon>
        <taxon>Suessiales</taxon>
        <taxon>Symbiodiniaceae</taxon>
        <taxon>Symbiodinium</taxon>
    </lineage>
</organism>
<evidence type="ECO:0000313" key="7">
    <source>
        <dbReference type="EMBL" id="CAE7356818.1"/>
    </source>
</evidence>
<dbReference type="EMBL" id="CAJNDS010002162">
    <property type="protein sequence ID" value="CAE7356818.1"/>
    <property type="molecule type" value="Genomic_DNA"/>
</dbReference>
<evidence type="ECO:0000259" key="6">
    <source>
        <dbReference type="PROSITE" id="PS50016"/>
    </source>
</evidence>
<dbReference type="InterPro" id="IPR001965">
    <property type="entry name" value="Znf_PHD"/>
</dbReference>
<evidence type="ECO:0000256" key="4">
    <source>
        <dbReference type="PROSITE-ProRule" id="PRU00146"/>
    </source>
</evidence>
<dbReference type="OrthoDB" id="432829at2759"/>
<evidence type="ECO:0000313" key="8">
    <source>
        <dbReference type="Proteomes" id="UP000604046"/>
    </source>
</evidence>
<dbReference type="InterPro" id="IPR019787">
    <property type="entry name" value="Znf_PHD-finger"/>
</dbReference>
<feature type="compositionally biased region" description="Acidic residues" evidence="5">
    <location>
        <begin position="275"/>
        <end position="295"/>
    </location>
</feature>
<accession>A0A812PEU7</accession>
<dbReference type="PANTHER" id="PTHR47181:SF2">
    <property type="entry name" value="BRCA1 C TERMINUS DOMAIN CONTAINING PROTEIN, EXPRESSED"/>
    <property type="match status" value="1"/>
</dbReference>
<evidence type="ECO:0000256" key="2">
    <source>
        <dbReference type="ARBA" id="ARBA00022771"/>
    </source>
</evidence>
<dbReference type="InterPro" id="IPR044254">
    <property type="entry name" value="At4g02110-like"/>
</dbReference>
<dbReference type="Pfam" id="PF00628">
    <property type="entry name" value="PHD"/>
    <property type="match status" value="1"/>
</dbReference>
<dbReference type="PROSITE" id="PS50016">
    <property type="entry name" value="ZF_PHD_2"/>
    <property type="match status" value="1"/>
</dbReference>
<keyword evidence="3" id="KW-0862">Zinc</keyword>
<protein>
    <submittedName>
        <fullName evidence="7">PHRF1 protein</fullName>
    </submittedName>
</protein>